<keyword evidence="6" id="KW-1185">Reference proteome</keyword>
<evidence type="ECO:0000259" key="3">
    <source>
        <dbReference type="PROSITE" id="PS50883"/>
    </source>
</evidence>
<dbReference type="SUPFAM" id="SSF55073">
    <property type="entry name" value="Nucleotide cyclase"/>
    <property type="match status" value="1"/>
</dbReference>
<sequence>MGGFAIGSSIWSVNFFGLLAYCLPTTMNVNSQALISSFLASMGLAALCLYGVSRQKNSAQHLAIGLALATALLFLIFKAGTLALNLDEEQRHQYPFLSVFITVNLSIVLPLIVTAQFHSFFSTQPSANKRAFAIYSLWPMLLAATVFICLHMVGSAFTRLWDHPSHSHAAIMASLQIASILSVIAIAIIVSTWFLAKYDQLNIKAAQLLKSLNRSKQDLQLMMMHDPLTRLPNRALLEDRLDKILARSKRCKSQFAVISVDLDRFKTINNTVGHAIGDELIKQVAKRLHQSVRAMDTIARIGGDEFLVAIDDGINRDQVTQIADRMINTACKVFFVQGNEIRISLSIGISLYPQDGHTIRDLIINADTAMYFSKKMGRNNFHFFDPCMKTVTEQKKKMEKRLRIALEEGLFTLAYQPKINITNNTVCGVEALLRWDDPELGTVTPDEFIPLSEEIGLILPLGLWVLNSACQQIKQWLDEGLCSLPVAVNISPYQLNQTGFSHLVEQALQQSGIPPNTSNWKLPKVP</sequence>
<feature type="transmembrane region" description="Helical" evidence="2">
    <location>
        <begin position="33"/>
        <end position="52"/>
    </location>
</feature>
<dbReference type="InterPro" id="IPR000160">
    <property type="entry name" value="GGDEF_dom"/>
</dbReference>
<dbReference type="Pfam" id="PF03707">
    <property type="entry name" value="MHYT"/>
    <property type="match status" value="1"/>
</dbReference>
<dbReference type="InterPro" id="IPR052155">
    <property type="entry name" value="Biofilm_reg_signaling"/>
</dbReference>
<evidence type="ECO:0000259" key="4">
    <source>
        <dbReference type="PROSITE" id="PS50887"/>
    </source>
</evidence>
<dbReference type="Pfam" id="PF00990">
    <property type="entry name" value="GGDEF"/>
    <property type="match status" value="1"/>
</dbReference>
<dbReference type="STRING" id="716816.BST96_04870"/>
<dbReference type="SMART" id="SM00267">
    <property type="entry name" value="GGDEF"/>
    <property type="match status" value="1"/>
</dbReference>
<dbReference type="InterPro" id="IPR043128">
    <property type="entry name" value="Rev_trsase/Diguanyl_cyclase"/>
</dbReference>
<dbReference type="KEGG" id="osg:BST96_04870"/>
<dbReference type="InterPro" id="IPR005330">
    <property type="entry name" value="MHYT_dom"/>
</dbReference>
<dbReference type="CDD" id="cd01949">
    <property type="entry name" value="GGDEF"/>
    <property type="match status" value="1"/>
</dbReference>
<feature type="transmembrane region" description="Helical" evidence="2">
    <location>
        <begin position="96"/>
        <end position="120"/>
    </location>
</feature>
<dbReference type="PANTHER" id="PTHR44757">
    <property type="entry name" value="DIGUANYLATE CYCLASE DGCP"/>
    <property type="match status" value="1"/>
</dbReference>
<dbReference type="SUPFAM" id="SSF141868">
    <property type="entry name" value="EAL domain-like"/>
    <property type="match status" value="1"/>
</dbReference>
<dbReference type="NCBIfam" id="TIGR00254">
    <property type="entry name" value="GGDEF"/>
    <property type="match status" value="1"/>
</dbReference>
<feature type="transmembrane region" description="Helical" evidence="2">
    <location>
        <begin position="173"/>
        <end position="196"/>
    </location>
</feature>
<evidence type="ECO:0008006" key="7">
    <source>
        <dbReference type="Google" id="ProtNLM"/>
    </source>
</evidence>
<dbReference type="AlphaFoldDB" id="A0A1X9NEY8"/>
<dbReference type="InterPro" id="IPR029787">
    <property type="entry name" value="Nucleotide_cyclase"/>
</dbReference>
<feature type="transmembrane region" description="Helical" evidence="2">
    <location>
        <begin position="132"/>
        <end position="153"/>
    </location>
</feature>
<feature type="transmembrane region" description="Helical" evidence="2">
    <location>
        <begin position="64"/>
        <end position="84"/>
    </location>
</feature>
<comment type="cofactor">
    <cofactor evidence="1">
        <name>Mg(2+)</name>
        <dbReference type="ChEBI" id="CHEBI:18420"/>
    </cofactor>
</comment>
<evidence type="ECO:0000313" key="6">
    <source>
        <dbReference type="Proteomes" id="UP000193450"/>
    </source>
</evidence>
<evidence type="ECO:0000313" key="5">
    <source>
        <dbReference type="EMBL" id="ARN73507.1"/>
    </source>
</evidence>
<dbReference type="EMBL" id="CP019343">
    <property type="protein sequence ID" value="ARN73507.1"/>
    <property type="molecule type" value="Genomic_DNA"/>
</dbReference>
<protein>
    <recommendedName>
        <fullName evidence="7">GGDEF-domain containing protein</fullName>
    </recommendedName>
</protein>
<dbReference type="Pfam" id="PF00563">
    <property type="entry name" value="EAL"/>
    <property type="match status" value="1"/>
</dbReference>
<dbReference type="PROSITE" id="PS50883">
    <property type="entry name" value="EAL"/>
    <property type="match status" value="1"/>
</dbReference>
<dbReference type="PROSITE" id="PS50887">
    <property type="entry name" value="GGDEF"/>
    <property type="match status" value="1"/>
</dbReference>
<keyword evidence="2" id="KW-0812">Transmembrane</keyword>
<dbReference type="FunFam" id="3.30.70.270:FF:000001">
    <property type="entry name" value="Diguanylate cyclase domain protein"/>
    <property type="match status" value="1"/>
</dbReference>
<accession>A0A1X9NEY8</accession>
<evidence type="ECO:0000256" key="1">
    <source>
        <dbReference type="ARBA" id="ARBA00001946"/>
    </source>
</evidence>
<keyword evidence="2" id="KW-1133">Transmembrane helix</keyword>
<dbReference type="SMART" id="SM00052">
    <property type="entry name" value="EAL"/>
    <property type="match status" value="1"/>
</dbReference>
<reference evidence="5 6" key="1">
    <citation type="submission" date="2016-11" db="EMBL/GenBank/DDBJ databases">
        <title>Trade-off between light-utilization and light-protection in marine flavobacteria.</title>
        <authorList>
            <person name="Kumagai Y."/>
        </authorList>
    </citation>
    <scope>NUCLEOTIDE SEQUENCE [LARGE SCALE GENOMIC DNA]</scope>
    <source>
        <strain evidence="5 6">NBRC 107125</strain>
    </source>
</reference>
<dbReference type="Gene3D" id="3.30.70.270">
    <property type="match status" value="1"/>
</dbReference>
<dbReference type="CDD" id="cd01948">
    <property type="entry name" value="EAL"/>
    <property type="match status" value="1"/>
</dbReference>
<gene>
    <name evidence="5" type="ORF">BST96_04870</name>
</gene>
<dbReference type="OrthoDB" id="9804951at2"/>
<name>A0A1X9NEY8_9GAMM</name>
<dbReference type="PANTHER" id="PTHR44757:SF2">
    <property type="entry name" value="BIOFILM ARCHITECTURE MAINTENANCE PROTEIN MBAA"/>
    <property type="match status" value="1"/>
</dbReference>
<dbReference type="GO" id="GO:0003824">
    <property type="term" value="F:catalytic activity"/>
    <property type="evidence" value="ECO:0007669"/>
    <property type="project" value="UniProtKB-ARBA"/>
</dbReference>
<dbReference type="InterPro" id="IPR001633">
    <property type="entry name" value="EAL_dom"/>
</dbReference>
<feature type="domain" description="GGDEF" evidence="4">
    <location>
        <begin position="253"/>
        <end position="386"/>
    </location>
</feature>
<keyword evidence="2" id="KW-0472">Membrane</keyword>
<proteinExistence type="predicted"/>
<dbReference type="Gene3D" id="3.20.20.450">
    <property type="entry name" value="EAL domain"/>
    <property type="match status" value="1"/>
</dbReference>
<dbReference type="InterPro" id="IPR035919">
    <property type="entry name" value="EAL_sf"/>
</dbReference>
<organism evidence="5 6">
    <name type="scientific">Oceanicoccus sagamiensis</name>
    <dbReference type="NCBI Taxonomy" id="716816"/>
    <lineage>
        <taxon>Bacteria</taxon>
        <taxon>Pseudomonadati</taxon>
        <taxon>Pseudomonadota</taxon>
        <taxon>Gammaproteobacteria</taxon>
        <taxon>Cellvibrionales</taxon>
        <taxon>Spongiibacteraceae</taxon>
        <taxon>Oceanicoccus</taxon>
    </lineage>
</organism>
<evidence type="ECO:0000256" key="2">
    <source>
        <dbReference type="SAM" id="Phobius"/>
    </source>
</evidence>
<feature type="domain" description="EAL" evidence="3">
    <location>
        <begin position="395"/>
        <end position="526"/>
    </location>
</feature>
<dbReference type="Proteomes" id="UP000193450">
    <property type="component" value="Chromosome"/>
</dbReference>